<keyword evidence="1" id="KW-0812">Transmembrane</keyword>
<name>A0A2G6JAV4_NEPCE</name>
<dbReference type="InterPro" id="IPR012902">
    <property type="entry name" value="N_methyl_site"/>
</dbReference>
<proteinExistence type="predicted"/>
<dbReference type="SUPFAM" id="SSF54523">
    <property type="entry name" value="Pili subunits"/>
    <property type="match status" value="1"/>
</dbReference>
<evidence type="ECO:0000313" key="2">
    <source>
        <dbReference type="EMBL" id="PIE20543.1"/>
    </source>
</evidence>
<feature type="transmembrane region" description="Helical" evidence="1">
    <location>
        <begin position="12"/>
        <end position="31"/>
    </location>
</feature>
<accession>A0A2G6JAV4</accession>
<dbReference type="InterPro" id="IPR045584">
    <property type="entry name" value="Pilin-like"/>
</dbReference>
<dbReference type="NCBIfam" id="TIGR02532">
    <property type="entry name" value="IV_pilin_GFxxxE"/>
    <property type="match status" value="1"/>
</dbReference>
<reference evidence="2 3" key="1">
    <citation type="submission" date="2017-10" db="EMBL/GenBank/DDBJ databases">
        <title>Novel microbial diversity and functional potential in the marine mammal oral microbiome.</title>
        <authorList>
            <person name="Dudek N.K."/>
            <person name="Sun C.L."/>
            <person name="Burstein D."/>
            <person name="Kantor R.S."/>
            <person name="Aliaga Goltsman D.S."/>
            <person name="Bik E.M."/>
            <person name="Thomas B.C."/>
            <person name="Banfield J.F."/>
            <person name="Relman D.A."/>
        </authorList>
    </citation>
    <scope>NUCLEOTIDE SEQUENCE [LARGE SCALE GENOMIC DNA]</scope>
    <source>
        <strain evidence="2">DOLJORAL78_49_30</strain>
    </source>
</reference>
<evidence type="ECO:0000256" key="1">
    <source>
        <dbReference type="SAM" id="Phobius"/>
    </source>
</evidence>
<organism evidence="2 3">
    <name type="scientific">Neptuniibacter caesariensis</name>
    <dbReference type="NCBI Taxonomy" id="207954"/>
    <lineage>
        <taxon>Bacteria</taxon>
        <taxon>Pseudomonadati</taxon>
        <taxon>Pseudomonadota</taxon>
        <taxon>Gammaproteobacteria</taxon>
        <taxon>Oceanospirillales</taxon>
        <taxon>Oceanospirillaceae</taxon>
        <taxon>Neptuniibacter</taxon>
    </lineage>
</organism>
<gene>
    <name evidence="2" type="ORF">CSA61_01250</name>
</gene>
<keyword evidence="1" id="KW-0472">Membrane</keyword>
<comment type="caution">
    <text evidence="2">The sequence shown here is derived from an EMBL/GenBank/DDBJ whole genome shotgun (WGS) entry which is preliminary data.</text>
</comment>
<sequence length="179" mass="17862">MKRQAGFTIIELVVVIALLGILAAVALPRFINVTEDAHNAAVKGAAGGLAAGVALAKAKAVVENAGDGDDIELEGGAVAVNGVGYPSGASGAAASITTAQQCMDIWNNVLQGSRPAVASAWPSPNDGSVDYVALNLAGGNQGCTYTYKKSNTSNGGNTDRVITYNANTGNVTAAGVVDN</sequence>
<protein>
    <recommendedName>
        <fullName evidence="4">Pilin</fullName>
    </recommendedName>
</protein>
<dbReference type="Proteomes" id="UP000242733">
    <property type="component" value="Unassembled WGS sequence"/>
</dbReference>
<dbReference type="EMBL" id="PDSG01000005">
    <property type="protein sequence ID" value="PIE20543.1"/>
    <property type="molecule type" value="Genomic_DNA"/>
</dbReference>
<keyword evidence="1" id="KW-1133">Transmembrane helix</keyword>
<dbReference type="AlphaFoldDB" id="A0A2G6JAV4"/>
<dbReference type="Pfam" id="PF07963">
    <property type="entry name" value="N_methyl"/>
    <property type="match status" value="1"/>
</dbReference>
<evidence type="ECO:0000313" key="3">
    <source>
        <dbReference type="Proteomes" id="UP000242733"/>
    </source>
</evidence>
<evidence type="ECO:0008006" key="4">
    <source>
        <dbReference type="Google" id="ProtNLM"/>
    </source>
</evidence>
<dbReference type="Gene3D" id="3.30.700.10">
    <property type="entry name" value="Glycoprotein, Type 4 Pilin"/>
    <property type="match status" value="1"/>
</dbReference>